<dbReference type="AlphaFoldDB" id="A0A1Y6B4J1"/>
<dbReference type="InterPro" id="IPR051792">
    <property type="entry name" value="GGT_bact"/>
</dbReference>
<dbReference type="Proteomes" id="UP000192917">
    <property type="component" value="Unassembled WGS sequence"/>
</dbReference>
<evidence type="ECO:0000256" key="3">
    <source>
        <dbReference type="ARBA" id="ARBA00022801"/>
    </source>
</evidence>
<dbReference type="PANTHER" id="PTHR43199">
    <property type="entry name" value="GLUTATHIONE HYDROLASE"/>
    <property type="match status" value="1"/>
</dbReference>
<dbReference type="PRINTS" id="PR01210">
    <property type="entry name" value="GGTRANSPTASE"/>
</dbReference>
<accession>A0A1Y6B4J1</accession>
<dbReference type="InterPro" id="IPR029055">
    <property type="entry name" value="Ntn_hydrolases_N"/>
</dbReference>
<comment type="similarity">
    <text evidence="1">Belongs to the gamma-glutamyltransferase family.</text>
</comment>
<dbReference type="EMBL" id="FWZX01000001">
    <property type="protein sequence ID" value="SME89716.1"/>
    <property type="molecule type" value="Genomic_DNA"/>
</dbReference>
<dbReference type="GO" id="GO:0016787">
    <property type="term" value="F:hydrolase activity"/>
    <property type="evidence" value="ECO:0007669"/>
    <property type="project" value="UniProtKB-KW"/>
</dbReference>
<dbReference type="Gene3D" id="3.60.20.40">
    <property type="match status" value="1"/>
</dbReference>
<keyword evidence="3" id="KW-0378">Hydrolase</keyword>
<organism evidence="5 6">
    <name type="scientific">Tistlia consotensis USBA 355</name>
    <dbReference type="NCBI Taxonomy" id="560819"/>
    <lineage>
        <taxon>Bacteria</taxon>
        <taxon>Pseudomonadati</taxon>
        <taxon>Pseudomonadota</taxon>
        <taxon>Alphaproteobacteria</taxon>
        <taxon>Rhodospirillales</taxon>
        <taxon>Rhodovibrionaceae</taxon>
        <taxon>Tistlia</taxon>
    </lineage>
</organism>
<dbReference type="SUPFAM" id="SSF56235">
    <property type="entry name" value="N-terminal nucleophile aminohydrolases (Ntn hydrolases)"/>
    <property type="match status" value="1"/>
</dbReference>
<keyword evidence="4" id="KW-0865">Zymogen</keyword>
<evidence type="ECO:0000256" key="1">
    <source>
        <dbReference type="ARBA" id="ARBA00009381"/>
    </source>
</evidence>
<dbReference type="InterPro" id="IPR043137">
    <property type="entry name" value="GGT_ssub_C"/>
</dbReference>
<reference evidence="5 6" key="1">
    <citation type="submission" date="2017-04" db="EMBL/GenBank/DDBJ databases">
        <authorList>
            <person name="Afonso C.L."/>
            <person name="Miller P.J."/>
            <person name="Scott M.A."/>
            <person name="Spackman E."/>
            <person name="Goraichik I."/>
            <person name="Dimitrov K.M."/>
            <person name="Suarez D.L."/>
            <person name="Swayne D.E."/>
        </authorList>
    </citation>
    <scope>NUCLEOTIDE SEQUENCE [LARGE SCALE GENOMIC DNA]</scope>
    <source>
        <strain evidence="5 6">USBA 355</strain>
    </source>
</reference>
<dbReference type="PANTHER" id="PTHR43199:SF1">
    <property type="entry name" value="GLUTATHIONE HYDROLASE PROENZYME"/>
    <property type="match status" value="1"/>
</dbReference>
<dbReference type="RefSeq" id="WP_085120600.1">
    <property type="nucleotide sequence ID" value="NZ_FWZX01000001.1"/>
</dbReference>
<evidence type="ECO:0000256" key="2">
    <source>
        <dbReference type="ARBA" id="ARBA00022679"/>
    </source>
</evidence>
<dbReference type="STRING" id="560819.SAMN05428998_101244"/>
<evidence type="ECO:0000313" key="5">
    <source>
        <dbReference type="EMBL" id="SME89716.1"/>
    </source>
</evidence>
<name>A0A1Y6B4J1_9PROT</name>
<protein>
    <submittedName>
        <fullName evidence="5">Gamma-glutamyltransferase. Threonine peptidase. MEROPS family T03</fullName>
    </submittedName>
</protein>
<keyword evidence="6" id="KW-1185">Reference proteome</keyword>
<evidence type="ECO:0000256" key="4">
    <source>
        <dbReference type="ARBA" id="ARBA00023145"/>
    </source>
</evidence>
<dbReference type="Pfam" id="PF01019">
    <property type="entry name" value="G_glu_transpept"/>
    <property type="match status" value="1"/>
</dbReference>
<keyword evidence="2 5" id="KW-0808">Transferase</keyword>
<sequence>MAAGILGGAGGAVAGGHDETVRAAATILAEGGNAFDAACAGVAAACVCEPVLASLGGGGFLLAEPAGGEARIYDFFVDTPARRPDLGALDFEAIEADFGTARQVFHIGLGATAVPGLPAGLEAVARELGRLPLALSLAPAVGLAREGYLLRPVDAFVASVVAPIVTACPALRSLHCRPDGGLRASGERMVQPDLAASLEQLGREGAAPFYRGERAGQLAALCRETGGLLAAEDLAGYRVRRRRPLATRFGGAGILTNAPPSSGGLLIAFALDLLAGEALGGFGSARHLSLLGRAMALTSRARLESGLATAEDADSETAAAARLFDPDLVARYRAELAGRPGVSRGTTHLSVVDRRGNAAAATLSNGEGCGRVLPGSGIHLNNMLGEADLNPLGFHAWPTGVRLGSMMAPTLARTADGGLLALGSGGSNRLRTAILQVLVNCLGHGLDPAAAVTAPRLHVENGTVQVEPGFKAAALAGLAEFGAPTRWPEPNLFFGGVHLVRRAADGVLAAVGDPRRGGAAQVI</sequence>
<dbReference type="GO" id="GO:0016740">
    <property type="term" value="F:transferase activity"/>
    <property type="evidence" value="ECO:0007669"/>
    <property type="project" value="UniProtKB-KW"/>
</dbReference>
<gene>
    <name evidence="5" type="ORF">SAMN05428998_101244</name>
</gene>
<evidence type="ECO:0000313" key="6">
    <source>
        <dbReference type="Proteomes" id="UP000192917"/>
    </source>
</evidence>
<proteinExistence type="inferred from homology"/>